<dbReference type="GO" id="GO:0016757">
    <property type="term" value="F:glycosyltransferase activity"/>
    <property type="evidence" value="ECO:0007669"/>
    <property type="project" value="InterPro"/>
</dbReference>
<gene>
    <name evidence="2" type="ordered locus">Deipe_4149</name>
</gene>
<keyword evidence="2" id="KW-0614">Plasmid</keyword>
<dbReference type="InterPro" id="IPR050194">
    <property type="entry name" value="Glycosyltransferase_grp1"/>
</dbReference>
<protein>
    <submittedName>
        <fullName evidence="2">Glycosyltransferase</fullName>
    </submittedName>
</protein>
<dbReference type="RefSeq" id="WP_015231417.1">
    <property type="nucleotide sequence ID" value="NC_019789.1"/>
</dbReference>
<proteinExistence type="predicted"/>
<evidence type="ECO:0000313" key="2">
    <source>
        <dbReference type="EMBL" id="AFZ69516.1"/>
    </source>
</evidence>
<dbReference type="CDD" id="cd03801">
    <property type="entry name" value="GT4_PimA-like"/>
    <property type="match status" value="1"/>
</dbReference>
<feature type="domain" description="Glycosyl transferase family 1" evidence="1">
    <location>
        <begin position="202"/>
        <end position="340"/>
    </location>
</feature>
<dbReference type="KEGG" id="dpd:Deipe_4149"/>
<dbReference type="PANTHER" id="PTHR45947:SF3">
    <property type="entry name" value="SULFOQUINOVOSYL TRANSFERASE SQD2"/>
    <property type="match status" value="1"/>
</dbReference>
<evidence type="ECO:0000313" key="3">
    <source>
        <dbReference type="Proteomes" id="UP000010467"/>
    </source>
</evidence>
<dbReference type="Pfam" id="PF00534">
    <property type="entry name" value="Glycos_transf_1"/>
    <property type="match status" value="1"/>
</dbReference>
<sequence>MTRTPRLALMVNIIAPYRLPIYKALGQAFDLTVYISGSEGNRSKWAGTITELEQAGVRIVRPWGVTFQRSVRQGGRVQDLRYLHITPGYLSALFRDRPDAVITNELGTRTIFALLYGLLTHRPVWVWWGGTLHTERGRGRLKRILRDILVHWVQRWISYGESSTTYLSKLGVPREHILQIQNAVNEATYSKPVPALMTIQPRPVLLYVGQMIGRKGVSALMESAARIQHEGYVFTLLLVGGGPEQKELEQLAAVLNLRNVHFLPPQAPEGMPAVYRSADCLVFPTLEDVWGLVVNEALWSGLTVLSSVYAGCTEEIVPEQNRFDPLNADDFDRALRLAVTGGLAKADTSPLLPTSEVSERIASDIRRRLGV</sequence>
<dbReference type="HOGENOM" id="CLU_009583_5_2_0"/>
<dbReference type="Gene3D" id="3.40.50.2000">
    <property type="entry name" value="Glycogen Phosphorylase B"/>
    <property type="match status" value="2"/>
</dbReference>
<evidence type="ECO:0000259" key="1">
    <source>
        <dbReference type="Pfam" id="PF00534"/>
    </source>
</evidence>
<dbReference type="PANTHER" id="PTHR45947">
    <property type="entry name" value="SULFOQUINOVOSYL TRANSFERASE SQD2"/>
    <property type="match status" value="1"/>
</dbReference>
<dbReference type="SUPFAM" id="SSF53756">
    <property type="entry name" value="UDP-Glycosyltransferase/glycogen phosphorylase"/>
    <property type="match status" value="1"/>
</dbReference>
<keyword evidence="2" id="KW-0808">Transferase</keyword>
<accession>L0A6P4</accession>
<dbReference type="InterPro" id="IPR001296">
    <property type="entry name" value="Glyco_trans_1"/>
</dbReference>
<dbReference type="AlphaFoldDB" id="L0A6P4"/>
<dbReference type="EMBL" id="CP003383">
    <property type="protein sequence ID" value="AFZ69516.1"/>
    <property type="molecule type" value="Genomic_DNA"/>
</dbReference>
<dbReference type="PATRIC" id="fig|937777.3.peg.4175"/>
<geneLocation type="plasmid" evidence="2 3">
    <name>pDEIPE01</name>
</geneLocation>
<dbReference type="Proteomes" id="UP000010467">
    <property type="component" value="Plasmid pDEIPE01"/>
</dbReference>
<keyword evidence="3" id="KW-1185">Reference proteome</keyword>
<organism evidence="2 3">
    <name type="scientific">Deinococcus peraridilitoris (strain DSM 19664 / LMG 22246 / CIP 109416 / KR-200)</name>
    <dbReference type="NCBI Taxonomy" id="937777"/>
    <lineage>
        <taxon>Bacteria</taxon>
        <taxon>Thermotogati</taxon>
        <taxon>Deinococcota</taxon>
        <taxon>Deinococci</taxon>
        <taxon>Deinococcales</taxon>
        <taxon>Deinococcaceae</taxon>
        <taxon>Deinococcus</taxon>
    </lineage>
</organism>
<reference evidence="3" key="1">
    <citation type="submission" date="2012-03" db="EMBL/GenBank/DDBJ databases">
        <title>Complete sequence of plasmid 1 of Deinococcus peraridilitoris DSM 19664.</title>
        <authorList>
            <person name="Lucas S."/>
            <person name="Copeland A."/>
            <person name="Lapidus A."/>
            <person name="Glavina del Rio T."/>
            <person name="Dalin E."/>
            <person name="Tice H."/>
            <person name="Bruce D."/>
            <person name="Goodwin L."/>
            <person name="Pitluck S."/>
            <person name="Peters L."/>
            <person name="Mikhailova N."/>
            <person name="Lu M."/>
            <person name="Kyrpides N."/>
            <person name="Mavromatis K."/>
            <person name="Ivanova N."/>
            <person name="Brettin T."/>
            <person name="Detter J.C."/>
            <person name="Han C."/>
            <person name="Larimer F."/>
            <person name="Land M."/>
            <person name="Hauser L."/>
            <person name="Markowitz V."/>
            <person name="Cheng J.-F."/>
            <person name="Hugenholtz P."/>
            <person name="Woyke T."/>
            <person name="Wu D."/>
            <person name="Pukall R."/>
            <person name="Steenblock K."/>
            <person name="Brambilla E."/>
            <person name="Klenk H.-P."/>
            <person name="Eisen J.A."/>
        </authorList>
    </citation>
    <scope>NUCLEOTIDE SEQUENCE [LARGE SCALE GENOMIC DNA]</scope>
    <source>
        <strain evidence="3">DSM 19664 / LMG 22246 / CIP 109416 / KR-200</strain>
        <plasmid evidence="3">Plasmid pDEIPE01</plasmid>
    </source>
</reference>
<name>L0A6P4_DEIPD</name>